<dbReference type="GO" id="GO:0005525">
    <property type="term" value="F:GTP binding"/>
    <property type="evidence" value="ECO:0007669"/>
    <property type="project" value="UniProtKB-KW"/>
</dbReference>
<accession>A0A3B0PMP1</accession>
<dbReference type="Gene3D" id="3.40.50.300">
    <property type="entry name" value="P-loop containing nucleotide triphosphate hydrolases"/>
    <property type="match status" value="2"/>
</dbReference>
<dbReference type="GO" id="GO:0006412">
    <property type="term" value="P:translation"/>
    <property type="evidence" value="ECO:0007669"/>
    <property type="project" value="UniProtKB-KW"/>
</dbReference>
<dbReference type="AlphaFoldDB" id="A0A3B0PMP1"/>
<sequence>MARDYELKDYRNIGIMAHIDAGKTTTTERILFHTGKIHKIGETHDGGSQMDW</sequence>
<keyword evidence="2" id="KW-0648">Protein biosynthesis</keyword>
<evidence type="ECO:0000313" key="6">
    <source>
        <dbReference type="Proteomes" id="UP000257559"/>
    </source>
</evidence>
<evidence type="ECO:0000259" key="4">
    <source>
        <dbReference type="PROSITE" id="PS51722"/>
    </source>
</evidence>
<feature type="non-terminal residue" evidence="5">
    <location>
        <position position="52"/>
    </location>
</feature>
<dbReference type="InterPro" id="IPR000795">
    <property type="entry name" value="T_Tr_GTP-bd_dom"/>
</dbReference>
<organism evidence="5 6">
    <name type="scientific">Mycoplasmopsis edwardii</name>
    <dbReference type="NCBI Taxonomy" id="53558"/>
    <lineage>
        <taxon>Bacteria</taxon>
        <taxon>Bacillati</taxon>
        <taxon>Mycoplasmatota</taxon>
        <taxon>Mycoplasmoidales</taxon>
        <taxon>Metamycoplasmataceae</taxon>
        <taxon>Mycoplasmopsis</taxon>
    </lineage>
</organism>
<evidence type="ECO:0000256" key="2">
    <source>
        <dbReference type="ARBA" id="ARBA00022917"/>
    </source>
</evidence>
<evidence type="ECO:0000256" key="3">
    <source>
        <dbReference type="ARBA" id="ARBA00023134"/>
    </source>
</evidence>
<dbReference type="GO" id="GO:0032790">
    <property type="term" value="P:ribosome disassembly"/>
    <property type="evidence" value="ECO:0007669"/>
    <property type="project" value="TreeGrafter"/>
</dbReference>
<dbReference type="PROSITE" id="PS51722">
    <property type="entry name" value="G_TR_2"/>
    <property type="match status" value="1"/>
</dbReference>
<dbReference type="KEGG" id="medw:NCTC10132_01290"/>
<dbReference type="InterPro" id="IPR027417">
    <property type="entry name" value="P-loop_NTPase"/>
</dbReference>
<dbReference type="SUPFAM" id="SSF52540">
    <property type="entry name" value="P-loop containing nucleoside triphosphate hydrolases"/>
    <property type="match status" value="1"/>
</dbReference>
<feature type="domain" description="Tr-type G" evidence="4">
    <location>
        <begin position="8"/>
        <end position="52"/>
    </location>
</feature>
<keyword evidence="6" id="KW-1185">Reference proteome</keyword>
<dbReference type="Proteomes" id="UP000257559">
    <property type="component" value="Chromosome"/>
</dbReference>
<protein>
    <submittedName>
        <fullName evidence="5">Vegetative protein 19</fullName>
    </submittedName>
</protein>
<keyword evidence="1" id="KW-0547">Nucleotide-binding</keyword>
<dbReference type="EMBL" id="LS991951">
    <property type="protein sequence ID" value="SYV97919.1"/>
    <property type="molecule type" value="Genomic_DNA"/>
</dbReference>
<proteinExistence type="predicted"/>
<dbReference type="Pfam" id="PF00009">
    <property type="entry name" value="GTP_EFTU"/>
    <property type="match status" value="1"/>
</dbReference>
<evidence type="ECO:0000256" key="1">
    <source>
        <dbReference type="ARBA" id="ARBA00022741"/>
    </source>
</evidence>
<gene>
    <name evidence="5" type="primary">fusA_2</name>
    <name evidence="5" type="ORF">NCTC10132_01290</name>
</gene>
<dbReference type="GO" id="GO:0003924">
    <property type="term" value="F:GTPase activity"/>
    <property type="evidence" value="ECO:0007669"/>
    <property type="project" value="InterPro"/>
</dbReference>
<reference evidence="6" key="1">
    <citation type="submission" date="2018-06" db="EMBL/GenBank/DDBJ databases">
        <authorList>
            <consortium name="Pathogen Informatics"/>
        </authorList>
    </citation>
    <scope>NUCLEOTIDE SEQUENCE [LARGE SCALE GENOMIC DNA]</scope>
    <source>
        <strain evidence="6">NCTC10132</strain>
    </source>
</reference>
<keyword evidence="3" id="KW-0342">GTP-binding</keyword>
<dbReference type="PANTHER" id="PTHR43261">
    <property type="entry name" value="TRANSLATION ELONGATION FACTOR G-RELATED"/>
    <property type="match status" value="1"/>
</dbReference>
<name>A0A3B0PMP1_9BACT</name>
<dbReference type="PANTHER" id="PTHR43261:SF1">
    <property type="entry name" value="RIBOSOME-RELEASING FACTOR 2, MITOCHONDRIAL"/>
    <property type="match status" value="1"/>
</dbReference>
<evidence type="ECO:0000313" key="5">
    <source>
        <dbReference type="EMBL" id="SYV97919.1"/>
    </source>
</evidence>